<keyword evidence="1" id="KW-0472">Membrane</keyword>
<gene>
    <name evidence="2" type="ORF">SINV_03399</name>
</gene>
<proteinExistence type="predicted"/>
<reference evidence="2" key="1">
    <citation type="journal article" date="2011" name="Proc. Natl. Acad. Sci. U.S.A.">
        <title>The genome of the fire ant Solenopsis invicta.</title>
        <authorList>
            <person name="Wurm Y."/>
            <person name="Wang J."/>
            <person name="Riba-Grognuz O."/>
            <person name="Corona M."/>
            <person name="Nygaard S."/>
            <person name="Hunt B.G."/>
            <person name="Ingram K.K."/>
            <person name="Falquet L."/>
            <person name="Nipitwattanaphon M."/>
            <person name="Gotzek D."/>
            <person name="Dijkstra M.B."/>
            <person name="Oettler J."/>
            <person name="Comtesse F."/>
            <person name="Shih C.J."/>
            <person name="Wu W.J."/>
            <person name="Yang C.C."/>
            <person name="Thomas J."/>
            <person name="Beaudoing E."/>
            <person name="Pradervand S."/>
            <person name="Flegel V."/>
            <person name="Cook E.D."/>
            <person name="Fabbretti R."/>
            <person name="Stockinger H."/>
            <person name="Long L."/>
            <person name="Farmerie W.G."/>
            <person name="Oakey J."/>
            <person name="Boomsma J.J."/>
            <person name="Pamilo P."/>
            <person name="Yi S.V."/>
            <person name="Heinze J."/>
            <person name="Goodisman M.A."/>
            <person name="Farinelli L."/>
            <person name="Harshman K."/>
            <person name="Hulo N."/>
            <person name="Cerutti L."/>
            <person name="Xenarios I."/>
            <person name="Shoemaker D."/>
            <person name="Keller L."/>
        </authorList>
    </citation>
    <scope>NUCLEOTIDE SEQUENCE [LARGE SCALE GENOMIC DNA]</scope>
</reference>
<organism>
    <name type="scientific">Solenopsis invicta</name>
    <name type="common">Red imported fire ant</name>
    <name type="synonym">Solenopsis wagneri</name>
    <dbReference type="NCBI Taxonomy" id="13686"/>
    <lineage>
        <taxon>Eukaryota</taxon>
        <taxon>Metazoa</taxon>
        <taxon>Ecdysozoa</taxon>
        <taxon>Arthropoda</taxon>
        <taxon>Hexapoda</taxon>
        <taxon>Insecta</taxon>
        <taxon>Pterygota</taxon>
        <taxon>Neoptera</taxon>
        <taxon>Endopterygota</taxon>
        <taxon>Hymenoptera</taxon>
        <taxon>Apocrita</taxon>
        <taxon>Aculeata</taxon>
        <taxon>Formicoidea</taxon>
        <taxon>Formicidae</taxon>
        <taxon>Myrmicinae</taxon>
        <taxon>Solenopsis</taxon>
    </lineage>
</organism>
<keyword evidence="1" id="KW-0812">Transmembrane</keyword>
<name>E9J3F1_SOLIN</name>
<dbReference type="AlphaFoldDB" id="E9J3F1"/>
<evidence type="ECO:0000313" key="2">
    <source>
        <dbReference type="EMBL" id="EFZ12647.1"/>
    </source>
</evidence>
<evidence type="ECO:0000256" key="1">
    <source>
        <dbReference type="SAM" id="Phobius"/>
    </source>
</evidence>
<keyword evidence="1" id="KW-1133">Transmembrane helix</keyword>
<protein>
    <submittedName>
        <fullName evidence="2">Uncharacterized protein</fullName>
    </submittedName>
</protein>
<feature type="transmembrane region" description="Helical" evidence="1">
    <location>
        <begin position="28"/>
        <end position="49"/>
    </location>
</feature>
<dbReference type="EMBL" id="GL768065">
    <property type="protein sequence ID" value="EFZ12647.1"/>
    <property type="molecule type" value="Genomic_DNA"/>
</dbReference>
<feature type="non-terminal residue" evidence="2">
    <location>
        <position position="91"/>
    </location>
</feature>
<sequence>MRLRLRRLMNSCVRFIYNLLIDKRLTSLSAYLSCTLFFSILTSISPPYLASDFRFVNKLRNASRASPLNLDLPSCRTSTFEYSFLYTAASF</sequence>
<dbReference type="HOGENOM" id="CLU_2429853_0_0_1"/>
<accession>E9J3F1</accession>